<comment type="caution">
    <text evidence="2">The sequence shown here is derived from an EMBL/GenBank/DDBJ whole genome shotgun (WGS) entry which is preliminary data.</text>
</comment>
<evidence type="ECO:0000256" key="1">
    <source>
        <dbReference type="SAM" id="MobiDB-lite"/>
    </source>
</evidence>
<proteinExistence type="predicted"/>
<dbReference type="AlphaFoldDB" id="A0A5D4MGP0"/>
<gene>
    <name evidence="2" type="ORF">FZC84_04785</name>
</gene>
<evidence type="ECO:0000313" key="2">
    <source>
        <dbReference type="EMBL" id="TYS00812.1"/>
    </source>
</evidence>
<accession>A0A5D4MGP0</accession>
<sequence length="79" mass="9430">MVRKARKRTIKSGKAKEDGTKSEETYHHVRKSQRRWFENRGNVPSCQEKRKKMVRKARKRTIKSGNVKEDGTKIEETYH</sequence>
<dbReference type="RefSeq" id="WP_148953135.1">
    <property type="nucleotide sequence ID" value="NZ_VTEG01000002.1"/>
</dbReference>
<organism evidence="2 3">
    <name type="scientific">Rossellomorea vietnamensis</name>
    <dbReference type="NCBI Taxonomy" id="218284"/>
    <lineage>
        <taxon>Bacteria</taxon>
        <taxon>Bacillati</taxon>
        <taxon>Bacillota</taxon>
        <taxon>Bacilli</taxon>
        <taxon>Bacillales</taxon>
        <taxon>Bacillaceae</taxon>
        <taxon>Rossellomorea</taxon>
    </lineage>
</organism>
<name>A0A5D4MGP0_9BACI</name>
<dbReference type="Proteomes" id="UP000325182">
    <property type="component" value="Unassembled WGS sequence"/>
</dbReference>
<feature type="compositionally biased region" description="Basic residues" evidence="1">
    <location>
        <begin position="49"/>
        <end position="62"/>
    </location>
</feature>
<protein>
    <submittedName>
        <fullName evidence="2">Uncharacterized protein</fullName>
    </submittedName>
</protein>
<feature type="region of interest" description="Disordered" evidence="1">
    <location>
        <begin position="1"/>
        <end position="79"/>
    </location>
</feature>
<reference evidence="2 3" key="1">
    <citation type="submission" date="2019-08" db="EMBL/GenBank/DDBJ databases">
        <title>Bacillus genomes from the desert of Cuatro Cienegas, Coahuila.</title>
        <authorList>
            <person name="Olmedo-Alvarez G."/>
        </authorList>
    </citation>
    <scope>NUCLEOTIDE SEQUENCE [LARGE SCALE GENOMIC DNA]</scope>
    <source>
        <strain evidence="2 3">CH128b_4D</strain>
    </source>
</reference>
<feature type="compositionally biased region" description="Basic residues" evidence="1">
    <location>
        <begin position="1"/>
        <end position="13"/>
    </location>
</feature>
<dbReference type="EMBL" id="VTEG01000002">
    <property type="protein sequence ID" value="TYS00812.1"/>
    <property type="molecule type" value="Genomic_DNA"/>
</dbReference>
<feature type="compositionally biased region" description="Basic and acidic residues" evidence="1">
    <location>
        <begin position="14"/>
        <end position="27"/>
    </location>
</feature>
<evidence type="ECO:0000313" key="3">
    <source>
        <dbReference type="Proteomes" id="UP000325182"/>
    </source>
</evidence>
<feature type="compositionally biased region" description="Basic and acidic residues" evidence="1">
    <location>
        <begin position="66"/>
        <end position="79"/>
    </location>
</feature>